<dbReference type="CDD" id="cd03340">
    <property type="entry name" value="TCP1_eta"/>
    <property type="match status" value="1"/>
</dbReference>
<dbReference type="InterPro" id="IPR054827">
    <property type="entry name" value="thermosome_alpha"/>
</dbReference>
<dbReference type="GO" id="GO:0140662">
    <property type="term" value="F:ATP-dependent protein folding chaperone"/>
    <property type="evidence" value="ECO:0007669"/>
    <property type="project" value="InterPro"/>
</dbReference>
<dbReference type="NCBIfam" id="NF041083">
    <property type="entry name" value="thermosome_beta"/>
    <property type="match status" value="1"/>
</dbReference>
<dbReference type="FunFam" id="3.50.7.10:FF:000006">
    <property type="entry name" value="T-complex protein 1 subunit eta"/>
    <property type="match status" value="1"/>
</dbReference>
<dbReference type="EMBL" id="BLLK01000047">
    <property type="protein sequence ID" value="GFH54076.1"/>
    <property type="molecule type" value="Genomic_DNA"/>
</dbReference>
<evidence type="ECO:0000256" key="8">
    <source>
        <dbReference type="ARBA" id="ARBA00024677"/>
    </source>
</evidence>
<dbReference type="SUPFAM" id="SSF54849">
    <property type="entry name" value="GroEL-intermediate domain like"/>
    <property type="match status" value="1"/>
</dbReference>
<dbReference type="FunFam" id="1.10.560.10:FF:000017">
    <property type="entry name" value="T-complex protein 1 subunit eta"/>
    <property type="match status" value="1"/>
</dbReference>
<evidence type="ECO:0000313" key="12">
    <source>
        <dbReference type="EMBL" id="GFH54076.1"/>
    </source>
</evidence>
<gene>
    <name evidence="12" type="ORF">CTEN210_10552</name>
</gene>
<dbReference type="GO" id="GO:0005524">
    <property type="term" value="F:ATP binding"/>
    <property type="evidence" value="ECO:0007669"/>
    <property type="project" value="UniProtKB-KW"/>
</dbReference>
<organism evidence="12 13">
    <name type="scientific">Chaetoceros tenuissimus</name>
    <dbReference type="NCBI Taxonomy" id="426638"/>
    <lineage>
        <taxon>Eukaryota</taxon>
        <taxon>Sar</taxon>
        <taxon>Stramenopiles</taxon>
        <taxon>Ochrophyta</taxon>
        <taxon>Bacillariophyta</taxon>
        <taxon>Coscinodiscophyceae</taxon>
        <taxon>Chaetocerotophycidae</taxon>
        <taxon>Chaetocerotales</taxon>
        <taxon>Chaetocerotaceae</taxon>
        <taxon>Chaetoceros</taxon>
    </lineage>
</organism>
<sequence length="582" mass="62702">MAGRPGIIILREGTDTSQGKPQLISNINACQAVADVVKTTLGPRGMDKLIFDGRKVTISNDGATIMRLLDIAHPAAKTLVDISMSQDAEVGDGTTSVVLLAGSMLKAIKPFVEEGVHPQIIIRNVRAAAKLAVEKVKELSIPYDMNTEQGYEMLIKCASTSLNSKLISGHQDLFSPMIVEAVKALDDAGALDEIKTLVAIKRIPGGDVRSSFLVKGVAFKKTFSYAGFEQMKKKFENPKILLLNVELELKSEKENAEVRIESPEEYQSIVDAEWQVIYDKLDACVKCGANIVLSKLPIGDLATQYFADRGLFCAGRVEDGDLKRVSKATGGTVQTSTNGLYDGILGTCGKFEEKRVGDERFNVFEDCPQSLTSTMVLRGGSEQFIAESERSVHDALMVVKRCLKSKAVVAGGGAVEMEVSKYLRDYALTIEGKGQLIISAFAKSLEVVPQQLCDNAGFDATDILSALRRKHAQDDDGKWYGVDIAEGDICDTFESGVWEPSDNKCNSLAAAAEAACVILSIDETVVNPRSQDPGGAAAQQQMMQQKPMSNMMGNAMDAVNAQKGGSRSGNLGNGVSYMRGRG</sequence>
<evidence type="ECO:0000256" key="10">
    <source>
        <dbReference type="RuleBase" id="RU365042"/>
    </source>
</evidence>
<comment type="function">
    <text evidence="8 10">Molecular chaperone; assists the folding of proteins upon ATP hydrolysis. Known to play a role, in vitro, in the folding of actin and tubulin.</text>
</comment>
<dbReference type="InterPro" id="IPR002423">
    <property type="entry name" value="Cpn60/GroEL/TCP-1"/>
</dbReference>
<dbReference type="PROSITE" id="PS00751">
    <property type="entry name" value="TCP1_2"/>
    <property type="match status" value="1"/>
</dbReference>
<dbReference type="NCBIfam" id="TIGR02345">
    <property type="entry name" value="chap_CCT_eta"/>
    <property type="match status" value="1"/>
</dbReference>
<dbReference type="GO" id="GO:0016887">
    <property type="term" value="F:ATP hydrolysis activity"/>
    <property type="evidence" value="ECO:0007669"/>
    <property type="project" value="InterPro"/>
</dbReference>
<dbReference type="Gene3D" id="3.30.260.10">
    <property type="entry name" value="TCP-1-like chaperonin intermediate domain"/>
    <property type="match status" value="1"/>
</dbReference>
<dbReference type="InterPro" id="IPR012720">
    <property type="entry name" value="Chap_CCT_eta"/>
</dbReference>
<evidence type="ECO:0000256" key="9">
    <source>
        <dbReference type="RuleBase" id="RU004187"/>
    </source>
</evidence>
<dbReference type="Pfam" id="PF00118">
    <property type="entry name" value="Cpn60_TCP1"/>
    <property type="match status" value="1"/>
</dbReference>
<reference evidence="12 13" key="1">
    <citation type="journal article" date="2021" name="Sci. Rep.">
        <title>The genome of the diatom Chaetoceros tenuissimus carries an ancient integrated fragment of an extant virus.</title>
        <authorList>
            <person name="Hongo Y."/>
            <person name="Kimura K."/>
            <person name="Takaki Y."/>
            <person name="Yoshida Y."/>
            <person name="Baba S."/>
            <person name="Kobayashi G."/>
            <person name="Nagasaki K."/>
            <person name="Hano T."/>
            <person name="Tomaru Y."/>
        </authorList>
    </citation>
    <scope>NUCLEOTIDE SEQUENCE [LARGE SCALE GENOMIC DNA]</scope>
    <source>
        <strain evidence="12 13">NIES-3715</strain>
    </source>
</reference>
<evidence type="ECO:0000256" key="4">
    <source>
        <dbReference type="ARBA" id="ARBA00022490"/>
    </source>
</evidence>
<comment type="subunit">
    <text evidence="10">Heterooligomeric complex that forms two stacked rings.</text>
</comment>
<evidence type="ECO:0000256" key="6">
    <source>
        <dbReference type="ARBA" id="ARBA00022840"/>
    </source>
</evidence>
<dbReference type="AlphaFoldDB" id="A0AAD3H8G4"/>
<evidence type="ECO:0000313" key="13">
    <source>
        <dbReference type="Proteomes" id="UP001054902"/>
    </source>
</evidence>
<dbReference type="InterPro" id="IPR002194">
    <property type="entry name" value="Chaperonin_TCP-1_CS"/>
</dbReference>
<dbReference type="Proteomes" id="UP001054902">
    <property type="component" value="Unassembled WGS sequence"/>
</dbReference>
<dbReference type="PROSITE" id="PS00995">
    <property type="entry name" value="TCP1_3"/>
    <property type="match status" value="1"/>
</dbReference>
<dbReference type="PANTHER" id="PTHR11353">
    <property type="entry name" value="CHAPERONIN"/>
    <property type="match status" value="1"/>
</dbReference>
<dbReference type="GO" id="GO:0005832">
    <property type="term" value="C:chaperonin-containing T-complex"/>
    <property type="evidence" value="ECO:0007669"/>
    <property type="project" value="UniProtKB-ARBA"/>
</dbReference>
<evidence type="ECO:0000256" key="7">
    <source>
        <dbReference type="ARBA" id="ARBA00023186"/>
    </source>
</evidence>
<keyword evidence="6 9" id="KW-0067">ATP-binding</keyword>
<evidence type="ECO:0000256" key="2">
    <source>
        <dbReference type="ARBA" id="ARBA00008020"/>
    </source>
</evidence>
<evidence type="ECO:0000256" key="11">
    <source>
        <dbReference type="SAM" id="MobiDB-lite"/>
    </source>
</evidence>
<keyword evidence="4 10" id="KW-0963">Cytoplasm</keyword>
<dbReference type="InterPro" id="IPR027410">
    <property type="entry name" value="TCP-1-like_intermed_sf"/>
</dbReference>
<dbReference type="Gene3D" id="3.50.7.10">
    <property type="entry name" value="GroEL"/>
    <property type="match status" value="1"/>
</dbReference>
<keyword evidence="7 9" id="KW-0143">Chaperone</keyword>
<dbReference type="NCBIfam" id="NF041082">
    <property type="entry name" value="thermosome_alpha"/>
    <property type="match status" value="1"/>
</dbReference>
<evidence type="ECO:0000256" key="1">
    <source>
        <dbReference type="ARBA" id="ARBA00004496"/>
    </source>
</evidence>
<evidence type="ECO:0000256" key="3">
    <source>
        <dbReference type="ARBA" id="ARBA00011531"/>
    </source>
</evidence>
<dbReference type="InterPro" id="IPR017998">
    <property type="entry name" value="Chaperone_TCP-1"/>
</dbReference>
<feature type="region of interest" description="Disordered" evidence="11">
    <location>
        <begin position="561"/>
        <end position="582"/>
    </location>
</feature>
<evidence type="ECO:0000256" key="5">
    <source>
        <dbReference type="ARBA" id="ARBA00022741"/>
    </source>
</evidence>
<keyword evidence="13" id="KW-1185">Reference proteome</keyword>
<protein>
    <recommendedName>
        <fullName evidence="10">T-complex protein 1 subunit eta</fullName>
        <shortName evidence="10">TCP-1-eta</shortName>
    </recommendedName>
    <alternativeName>
        <fullName evidence="10">CCT-eta</fullName>
    </alternativeName>
</protein>
<dbReference type="InterPro" id="IPR053374">
    <property type="entry name" value="TCP-1_chaperonin"/>
</dbReference>
<accession>A0AAD3H8G4</accession>
<dbReference type="InterPro" id="IPR027409">
    <property type="entry name" value="GroEL-like_apical_dom_sf"/>
</dbReference>
<dbReference type="PROSITE" id="PS00750">
    <property type="entry name" value="TCP1_1"/>
    <property type="match status" value="1"/>
</dbReference>
<comment type="subunit">
    <text evidence="3">Heterooligomeric complex of about 850 to 900 kDa that forms two stacked rings, 12 to 16 nm in diameter.</text>
</comment>
<comment type="subcellular location">
    <subcellularLocation>
        <location evidence="1 10">Cytoplasm</location>
    </subcellularLocation>
</comment>
<name>A0AAD3H8G4_9STRA</name>
<comment type="similarity">
    <text evidence="2 9">Belongs to the TCP-1 chaperonin family.</text>
</comment>
<dbReference type="InterPro" id="IPR027413">
    <property type="entry name" value="GROEL-like_equatorial_sf"/>
</dbReference>
<dbReference type="PRINTS" id="PR00304">
    <property type="entry name" value="TCOMPLEXTCP1"/>
</dbReference>
<proteinExistence type="inferred from homology"/>
<dbReference type="GO" id="GO:0051082">
    <property type="term" value="F:unfolded protein binding"/>
    <property type="evidence" value="ECO:0007669"/>
    <property type="project" value="InterPro"/>
</dbReference>
<keyword evidence="5 9" id="KW-0547">Nucleotide-binding</keyword>
<comment type="caution">
    <text evidence="12">The sequence shown here is derived from an EMBL/GenBank/DDBJ whole genome shotgun (WGS) entry which is preliminary data.</text>
</comment>
<dbReference type="Gene3D" id="1.10.560.10">
    <property type="entry name" value="GroEL-like equatorial domain"/>
    <property type="match status" value="1"/>
</dbReference>
<dbReference type="SUPFAM" id="SSF48592">
    <property type="entry name" value="GroEL equatorial domain-like"/>
    <property type="match status" value="1"/>
</dbReference>
<dbReference type="SUPFAM" id="SSF52029">
    <property type="entry name" value="GroEL apical domain-like"/>
    <property type="match status" value="1"/>
</dbReference>